<proteinExistence type="predicted"/>
<dbReference type="Proteomes" id="UP001627154">
    <property type="component" value="Unassembled WGS sequence"/>
</dbReference>
<accession>A0ABD2XNT2</accession>
<comment type="caution">
    <text evidence="2">The sequence shown here is derived from an EMBL/GenBank/DDBJ whole genome shotgun (WGS) entry which is preliminary data.</text>
</comment>
<sequence>MLDENHEDLEEKLEQLLTSKNKKNSKIPSKVKEIIPKIEEPQFKVDVKPESQVNVESSSKSTKKRTVMQKLKSISKSKNN</sequence>
<feature type="compositionally biased region" description="Basic residues" evidence="1">
    <location>
        <begin position="61"/>
        <end position="80"/>
    </location>
</feature>
<keyword evidence="3" id="KW-1185">Reference proteome</keyword>
<name>A0ABD2XNT2_9HYME</name>
<organism evidence="2 3">
    <name type="scientific">Trichogramma kaykai</name>
    <dbReference type="NCBI Taxonomy" id="54128"/>
    <lineage>
        <taxon>Eukaryota</taxon>
        <taxon>Metazoa</taxon>
        <taxon>Ecdysozoa</taxon>
        <taxon>Arthropoda</taxon>
        <taxon>Hexapoda</taxon>
        <taxon>Insecta</taxon>
        <taxon>Pterygota</taxon>
        <taxon>Neoptera</taxon>
        <taxon>Endopterygota</taxon>
        <taxon>Hymenoptera</taxon>
        <taxon>Apocrita</taxon>
        <taxon>Proctotrupomorpha</taxon>
        <taxon>Chalcidoidea</taxon>
        <taxon>Trichogrammatidae</taxon>
        <taxon>Trichogramma</taxon>
    </lineage>
</organism>
<evidence type="ECO:0000256" key="1">
    <source>
        <dbReference type="SAM" id="MobiDB-lite"/>
    </source>
</evidence>
<evidence type="ECO:0000313" key="2">
    <source>
        <dbReference type="EMBL" id="KAL3406421.1"/>
    </source>
</evidence>
<reference evidence="2 3" key="1">
    <citation type="journal article" date="2024" name="bioRxiv">
        <title>A reference genome for Trichogramma kaykai: A tiny desert-dwelling parasitoid wasp with competing sex-ratio distorters.</title>
        <authorList>
            <person name="Culotta J."/>
            <person name="Lindsey A.R."/>
        </authorList>
    </citation>
    <scope>NUCLEOTIDE SEQUENCE [LARGE SCALE GENOMIC DNA]</scope>
    <source>
        <strain evidence="2 3">KSX58</strain>
    </source>
</reference>
<evidence type="ECO:0000313" key="3">
    <source>
        <dbReference type="Proteomes" id="UP001627154"/>
    </source>
</evidence>
<feature type="region of interest" description="Disordered" evidence="1">
    <location>
        <begin position="49"/>
        <end position="80"/>
    </location>
</feature>
<dbReference type="EMBL" id="JBJJXI010000019">
    <property type="protein sequence ID" value="KAL3406421.1"/>
    <property type="molecule type" value="Genomic_DNA"/>
</dbReference>
<protein>
    <submittedName>
        <fullName evidence="2">Uncharacterized protein</fullName>
    </submittedName>
</protein>
<feature type="compositionally biased region" description="Polar residues" evidence="1">
    <location>
        <begin position="51"/>
        <end position="60"/>
    </location>
</feature>
<dbReference type="AlphaFoldDB" id="A0ABD2XNT2"/>
<gene>
    <name evidence="2" type="ORF">TKK_001749</name>
</gene>